<evidence type="ECO:0000313" key="2">
    <source>
        <dbReference type="EMBL" id="RXI02017.1"/>
    </source>
</evidence>
<proteinExistence type="predicted"/>
<evidence type="ECO:0000313" key="3">
    <source>
        <dbReference type="Proteomes" id="UP000290289"/>
    </source>
</evidence>
<reference evidence="2 3" key="1">
    <citation type="submission" date="2018-10" db="EMBL/GenBank/DDBJ databases">
        <title>A high-quality apple genome assembly.</title>
        <authorList>
            <person name="Hu J."/>
        </authorList>
    </citation>
    <scope>NUCLEOTIDE SEQUENCE [LARGE SCALE GENOMIC DNA]</scope>
    <source>
        <strain evidence="3">cv. HFTH1</strain>
        <tissue evidence="2">Young leaf</tissue>
    </source>
</reference>
<keyword evidence="3" id="KW-1185">Reference proteome</keyword>
<gene>
    <name evidence="2" type="ORF">DVH24_015366</name>
</gene>
<evidence type="ECO:0000256" key="1">
    <source>
        <dbReference type="SAM" id="MobiDB-lite"/>
    </source>
</evidence>
<dbReference type="EMBL" id="RDQH01000330">
    <property type="protein sequence ID" value="RXI02017.1"/>
    <property type="molecule type" value="Genomic_DNA"/>
</dbReference>
<sequence>MKPTLIFKRASPKVSMSIHRSLEGQHPRYPWMFTEVRGSADPPTPQCIRHWTSSPWQSPPLSKIMALRNAKSFCLLEIQPPPLSDLCPRSPFICLRTPNNFKSERTTQEQHPESPSHLNKIMSPKPQAITDSIDSLVDRDHCTHATVSIAHLGQNTCRSACEKSLCPRCTKRLKRQPRRAPKLTDLQIVSVQPRDNNLELPV</sequence>
<organism evidence="2 3">
    <name type="scientific">Malus domestica</name>
    <name type="common">Apple</name>
    <name type="synonym">Pyrus malus</name>
    <dbReference type="NCBI Taxonomy" id="3750"/>
    <lineage>
        <taxon>Eukaryota</taxon>
        <taxon>Viridiplantae</taxon>
        <taxon>Streptophyta</taxon>
        <taxon>Embryophyta</taxon>
        <taxon>Tracheophyta</taxon>
        <taxon>Spermatophyta</taxon>
        <taxon>Magnoliopsida</taxon>
        <taxon>eudicotyledons</taxon>
        <taxon>Gunneridae</taxon>
        <taxon>Pentapetalae</taxon>
        <taxon>rosids</taxon>
        <taxon>fabids</taxon>
        <taxon>Rosales</taxon>
        <taxon>Rosaceae</taxon>
        <taxon>Amygdaloideae</taxon>
        <taxon>Maleae</taxon>
        <taxon>Malus</taxon>
    </lineage>
</organism>
<dbReference type="Proteomes" id="UP000290289">
    <property type="component" value="Chromosome 4"/>
</dbReference>
<protein>
    <submittedName>
        <fullName evidence="2">Uncharacterized protein</fullName>
    </submittedName>
</protein>
<dbReference type="AlphaFoldDB" id="A0A498K3M1"/>
<feature type="region of interest" description="Disordered" evidence="1">
    <location>
        <begin position="103"/>
        <end position="123"/>
    </location>
</feature>
<feature type="compositionally biased region" description="Basic and acidic residues" evidence="1">
    <location>
        <begin position="103"/>
        <end position="114"/>
    </location>
</feature>
<name>A0A498K3M1_MALDO</name>
<comment type="caution">
    <text evidence="2">The sequence shown here is derived from an EMBL/GenBank/DDBJ whole genome shotgun (WGS) entry which is preliminary data.</text>
</comment>
<accession>A0A498K3M1</accession>